<dbReference type="KEGG" id="fmg:HYN48_13365"/>
<dbReference type="EMBL" id="CP028811">
    <property type="protein sequence ID" value="AWA31091.1"/>
    <property type="molecule type" value="Genomic_DNA"/>
</dbReference>
<dbReference type="InterPro" id="IPR035406">
    <property type="entry name" value="DUF5412"/>
</dbReference>
<keyword evidence="1" id="KW-1133">Transmembrane helix</keyword>
<keyword evidence="4" id="KW-1185">Reference proteome</keyword>
<name>A0A2S0RIY7_9FLAO</name>
<evidence type="ECO:0000256" key="1">
    <source>
        <dbReference type="SAM" id="Phobius"/>
    </source>
</evidence>
<gene>
    <name evidence="2" type="ORF">HYN48_13365</name>
    <name evidence="3" type="ORF">HYN48_13895</name>
</gene>
<dbReference type="EMBL" id="CP028811">
    <property type="protein sequence ID" value="AWA30989.1"/>
    <property type="molecule type" value="Genomic_DNA"/>
</dbReference>
<dbReference type="OrthoDB" id="767938at2"/>
<dbReference type="AlphaFoldDB" id="A0A2S0RIY7"/>
<protein>
    <submittedName>
        <fullName evidence="3">Uncharacterized protein</fullName>
    </submittedName>
</protein>
<evidence type="ECO:0000313" key="2">
    <source>
        <dbReference type="EMBL" id="AWA30989.1"/>
    </source>
</evidence>
<proteinExistence type="predicted"/>
<feature type="transmembrane region" description="Helical" evidence="1">
    <location>
        <begin position="7"/>
        <end position="28"/>
    </location>
</feature>
<keyword evidence="1" id="KW-0472">Membrane</keyword>
<dbReference type="KEGG" id="fmg:HYN48_13895"/>
<dbReference type="RefSeq" id="WP_108372524.1">
    <property type="nucleotide sequence ID" value="NZ_CP028811.1"/>
</dbReference>
<keyword evidence="1" id="KW-0812">Transmembrane</keyword>
<evidence type="ECO:0000313" key="4">
    <source>
        <dbReference type="Proteomes" id="UP000244193"/>
    </source>
</evidence>
<evidence type="ECO:0000313" key="3">
    <source>
        <dbReference type="EMBL" id="AWA31091.1"/>
    </source>
</evidence>
<dbReference type="Proteomes" id="UP000244193">
    <property type="component" value="Chromosome"/>
</dbReference>
<accession>A0A2S0RIY7</accession>
<sequence>MKKALKIVLIMITLVIIGFIAFWALVFYDMNPCGNKVASTFFSPNKQFKILVFERNCGATTDFSTQVSLLRHNLELEHDDEGNIFSADRNYGDAEIDENGNVYLKATWLNNNKVLITYDSKIRIFKKENKLDGITILYNKNYR</sequence>
<organism evidence="3 4">
    <name type="scientific">Flavobacterium magnum</name>
    <dbReference type="NCBI Taxonomy" id="2162713"/>
    <lineage>
        <taxon>Bacteria</taxon>
        <taxon>Pseudomonadati</taxon>
        <taxon>Bacteroidota</taxon>
        <taxon>Flavobacteriia</taxon>
        <taxon>Flavobacteriales</taxon>
        <taxon>Flavobacteriaceae</taxon>
        <taxon>Flavobacterium</taxon>
    </lineage>
</organism>
<dbReference type="Pfam" id="PF17428">
    <property type="entry name" value="DUF5412"/>
    <property type="match status" value="1"/>
</dbReference>
<reference evidence="3 4" key="1">
    <citation type="submission" date="2018-04" db="EMBL/GenBank/DDBJ databases">
        <title>Genome sequencing of Flavobacterium sp. HYN0048.</title>
        <authorList>
            <person name="Yi H."/>
            <person name="Baek C."/>
        </authorList>
    </citation>
    <scope>NUCLEOTIDE SEQUENCE [LARGE SCALE GENOMIC DNA]</scope>
    <source>
        <strain evidence="3 4">HYN0048</strain>
    </source>
</reference>